<dbReference type="AlphaFoldDB" id="A0AAV7PRS1"/>
<reference evidence="2" key="1">
    <citation type="journal article" date="2022" name="bioRxiv">
        <title>Sequencing and chromosome-scale assembly of the giantPleurodeles waltlgenome.</title>
        <authorList>
            <person name="Brown T."/>
            <person name="Elewa A."/>
            <person name="Iarovenko S."/>
            <person name="Subramanian E."/>
            <person name="Araus A.J."/>
            <person name="Petzold A."/>
            <person name="Susuki M."/>
            <person name="Suzuki K.-i.T."/>
            <person name="Hayashi T."/>
            <person name="Toyoda A."/>
            <person name="Oliveira C."/>
            <person name="Osipova E."/>
            <person name="Leigh N.D."/>
            <person name="Simon A."/>
            <person name="Yun M.H."/>
        </authorList>
    </citation>
    <scope>NUCLEOTIDE SEQUENCE</scope>
    <source>
        <strain evidence="2">20211129_DDA</strain>
        <tissue evidence="2">Liver</tissue>
    </source>
</reference>
<feature type="region of interest" description="Disordered" evidence="1">
    <location>
        <begin position="33"/>
        <end position="90"/>
    </location>
</feature>
<name>A0AAV7PRS1_PLEWA</name>
<keyword evidence="3" id="KW-1185">Reference proteome</keyword>
<proteinExistence type="predicted"/>
<evidence type="ECO:0000313" key="2">
    <source>
        <dbReference type="EMBL" id="KAJ1130971.1"/>
    </source>
</evidence>
<evidence type="ECO:0000313" key="3">
    <source>
        <dbReference type="Proteomes" id="UP001066276"/>
    </source>
</evidence>
<sequence>MPRLSGERRGPEAQWRHVSRPCALPADAAWLHQSNPALDASEEQGPGGTVRGRAVLREETGPSDAGSSRQALHQLATVSDADLGGSGGPG</sequence>
<dbReference type="Proteomes" id="UP001066276">
    <property type="component" value="Chromosome 7"/>
</dbReference>
<gene>
    <name evidence="2" type="ORF">NDU88_009315</name>
</gene>
<evidence type="ECO:0000256" key="1">
    <source>
        <dbReference type="SAM" id="MobiDB-lite"/>
    </source>
</evidence>
<organism evidence="2 3">
    <name type="scientific">Pleurodeles waltl</name>
    <name type="common">Iberian ribbed newt</name>
    <dbReference type="NCBI Taxonomy" id="8319"/>
    <lineage>
        <taxon>Eukaryota</taxon>
        <taxon>Metazoa</taxon>
        <taxon>Chordata</taxon>
        <taxon>Craniata</taxon>
        <taxon>Vertebrata</taxon>
        <taxon>Euteleostomi</taxon>
        <taxon>Amphibia</taxon>
        <taxon>Batrachia</taxon>
        <taxon>Caudata</taxon>
        <taxon>Salamandroidea</taxon>
        <taxon>Salamandridae</taxon>
        <taxon>Pleurodelinae</taxon>
        <taxon>Pleurodeles</taxon>
    </lineage>
</organism>
<comment type="caution">
    <text evidence="2">The sequence shown here is derived from an EMBL/GenBank/DDBJ whole genome shotgun (WGS) entry which is preliminary data.</text>
</comment>
<accession>A0AAV7PRS1</accession>
<dbReference type="EMBL" id="JANPWB010000011">
    <property type="protein sequence ID" value="KAJ1130971.1"/>
    <property type="molecule type" value="Genomic_DNA"/>
</dbReference>
<protein>
    <submittedName>
        <fullName evidence="2">Uncharacterized protein</fullName>
    </submittedName>
</protein>